<reference evidence="34 35" key="1">
    <citation type="submission" date="2020-08" db="EMBL/GenBank/DDBJ databases">
        <authorList>
            <person name="Hejnol A."/>
        </authorList>
    </citation>
    <scope>NUCLEOTIDE SEQUENCE [LARGE SCALE GENOMIC DNA]</scope>
</reference>
<dbReference type="SUPFAM" id="SSF54427">
    <property type="entry name" value="NTF2-like"/>
    <property type="match status" value="1"/>
</dbReference>
<evidence type="ECO:0000256" key="18">
    <source>
        <dbReference type="ARBA" id="ARBA00023242"/>
    </source>
</evidence>
<comment type="similarity">
    <text evidence="19">Belongs to the Nudix hydrolase family. NUDT16 subfamily.</text>
</comment>
<dbReference type="Gene3D" id="3.10.450.240">
    <property type="match status" value="1"/>
</dbReference>
<dbReference type="AlphaFoldDB" id="A0A7I8VTF0"/>
<evidence type="ECO:0000256" key="16">
    <source>
        <dbReference type="ARBA" id="ARBA00023128"/>
    </source>
</evidence>
<dbReference type="GO" id="GO:0005743">
    <property type="term" value="C:mitochondrial inner membrane"/>
    <property type="evidence" value="ECO:0007669"/>
    <property type="project" value="UniProtKB-SubCell"/>
</dbReference>
<dbReference type="GO" id="GO:0005524">
    <property type="term" value="F:ATP binding"/>
    <property type="evidence" value="ECO:0007669"/>
    <property type="project" value="UniProtKB-KW"/>
</dbReference>
<dbReference type="InterPro" id="IPR015797">
    <property type="entry name" value="NUDIX_hydrolase-like_dom_sf"/>
</dbReference>
<dbReference type="InterPro" id="IPR054754">
    <property type="entry name" value="NudT16"/>
</dbReference>
<evidence type="ECO:0000256" key="2">
    <source>
        <dbReference type="ARBA" id="ARBA00004443"/>
    </source>
</evidence>
<comment type="catalytic activity">
    <reaction evidence="27">
        <text>IDP + H2O = IMP + phosphate + H(+)</text>
        <dbReference type="Rhea" id="RHEA:35207"/>
        <dbReference type="ChEBI" id="CHEBI:15377"/>
        <dbReference type="ChEBI" id="CHEBI:15378"/>
        <dbReference type="ChEBI" id="CHEBI:43474"/>
        <dbReference type="ChEBI" id="CHEBI:58053"/>
        <dbReference type="ChEBI" id="CHEBI:58280"/>
        <dbReference type="EC" id="3.6.1.64"/>
    </reaction>
    <physiologicalReaction direction="left-to-right" evidence="27">
        <dbReference type="Rhea" id="RHEA:35208"/>
    </physiologicalReaction>
</comment>
<keyword evidence="9" id="KW-0999">Mitochondrion inner membrane</keyword>
<keyword evidence="35" id="KW-1185">Reference proteome</keyword>
<evidence type="ECO:0000313" key="34">
    <source>
        <dbReference type="EMBL" id="CAD5117884.1"/>
    </source>
</evidence>
<comment type="cofactor">
    <cofactor evidence="1">
        <name>Co(2+)</name>
        <dbReference type="ChEBI" id="CHEBI:48828"/>
    </cofactor>
</comment>
<dbReference type="EC" id="3.6.1.64" evidence="20"/>
<evidence type="ECO:0000256" key="31">
    <source>
        <dbReference type="ARBA" id="ARBA00074309"/>
    </source>
</evidence>
<evidence type="ECO:0000256" key="13">
    <source>
        <dbReference type="ARBA" id="ARBA00022946"/>
    </source>
</evidence>
<accession>A0A7I8VTF0</accession>
<dbReference type="SMART" id="SM00978">
    <property type="entry name" value="Tim44"/>
    <property type="match status" value="1"/>
</dbReference>
<evidence type="ECO:0000256" key="11">
    <source>
        <dbReference type="ARBA" id="ARBA00022884"/>
    </source>
</evidence>
<dbReference type="GO" id="GO:0030150">
    <property type="term" value="P:protein import into mitochondrial matrix"/>
    <property type="evidence" value="ECO:0007669"/>
    <property type="project" value="TreeGrafter"/>
</dbReference>
<keyword evidence="32" id="KW-0175">Coiled coil</keyword>
<evidence type="ECO:0000259" key="33">
    <source>
        <dbReference type="PROSITE" id="PS51462"/>
    </source>
</evidence>
<evidence type="ECO:0000313" key="35">
    <source>
        <dbReference type="Proteomes" id="UP000549394"/>
    </source>
</evidence>
<comment type="subunit">
    <text evidence="30">Probable component of the PAM complex at least composed of a mitochondrial HSP70 protein, GRPEL1 or GRPEL2, TIMM44, TIMM16/PAM16 and TIMM14/DNAJC19. The complex interacts with the TIMM23 component of the TIM23 complex. Interacts with SLC25A4/ANT1 and SLC25A5/ANT2; leading to inhibit the presequence translocase TIMM23, thereby promoting stabilization of PINK1.</text>
</comment>
<evidence type="ECO:0000256" key="7">
    <source>
        <dbReference type="ARBA" id="ARBA00022553"/>
    </source>
</evidence>
<evidence type="ECO:0000256" key="25">
    <source>
        <dbReference type="ARBA" id="ARBA00043162"/>
    </source>
</evidence>
<evidence type="ECO:0000256" key="24">
    <source>
        <dbReference type="ARBA" id="ARBA00042015"/>
    </source>
</evidence>
<keyword evidence="7" id="KW-0597">Phosphoprotein</keyword>
<evidence type="ECO:0000256" key="12">
    <source>
        <dbReference type="ARBA" id="ARBA00022927"/>
    </source>
</evidence>
<keyword evidence="15" id="KW-0546">Nucleotide metabolism</keyword>
<comment type="similarity">
    <text evidence="5">Belongs to the Tim44 family.</text>
</comment>
<dbReference type="GO" id="GO:0009117">
    <property type="term" value="P:nucleotide metabolic process"/>
    <property type="evidence" value="ECO:0007669"/>
    <property type="project" value="UniProtKB-KW"/>
</dbReference>
<evidence type="ECO:0000256" key="21">
    <source>
        <dbReference type="ARBA" id="ARBA00039871"/>
    </source>
</evidence>
<keyword evidence="8" id="KW-0547">Nucleotide-binding</keyword>
<evidence type="ECO:0000256" key="28">
    <source>
        <dbReference type="ARBA" id="ARBA00048945"/>
    </source>
</evidence>
<evidence type="ECO:0000256" key="19">
    <source>
        <dbReference type="ARBA" id="ARBA00038173"/>
    </source>
</evidence>
<keyword evidence="18" id="KW-0539">Nucleus</keyword>
<dbReference type="Pfam" id="PF22327">
    <property type="entry name" value="Nudt16-like"/>
    <property type="match status" value="1"/>
</dbReference>
<keyword evidence="10" id="KW-0067">ATP-binding</keyword>
<comment type="catalytic activity">
    <reaction evidence="26">
        <text>a 5'-end (N(7)-methyl 5'-triphosphoguanosine)-ribonucleoside in mRNA + H2O = N(7)-methyl-GDP + a 5'-end phospho-ribonucleoside in mRNA + 2 H(+)</text>
        <dbReference type="Rhea" id="RHEA:67484"/>
        <dbReference type="Rhea" id="RHEA-COMP:15692"/>
        <dbReference type="Rhea" id="RHEA-COMP:17167"/>
        <dbReference type="ChEBI" id="CHEBI:15377"/>
        <dbReference type="ChEBI" id="CHEBI:15378"/>
        <dbReference type="ChEBI" id="CHEBI:63714"/>
        <dbReference type="ChEBI" id="CHEBI:138282"/>
        <dbReference type="ChEBI" id="CHEBI:156461"/>
        <dbReference type="EC" id="3.6.1.62"/>
    </reaction>
    <physiologicalReaction direction="left-to-right" evidence="26">
        <dbReference type="Rhea" id="RHEA:67485"/>
    </physiologicalReaction>
</comment>
<dbReference type="Pfam" id="PF04280">
    <property type="entry name" value="Tim44"/>
    <property type="match status" value="1"/>
</dbReference>
<comment type="caution">
    <text evidence="34">The sequence shown here is derived from an EMBL/GenBank/DDBJ whole genome shotgun (WGS) entry which is preliminary data.</text>
</comment>
<keyword evidence="17" id="KW-0472">Membrane</keyword>
<evidence type="ECO:0000256" key="30">
    <source>
        <dbReference type="ARBA" id="ARBA00063163"/>
    </source>
</evidence>
<evidence type="ECO:0000256" key="6">
    <source>
        <dbReference type="ARBA" id="ARBA00022448"/>
    </source>
</evidence>
<dbReference type="GO" id="GO:0140933">
    <property type="term" value="F:5'-(N(7)-methylguanosine 5'-triphospho)-[mRNA] hydrolase activity"/>
    <property type="evidence" value="ECO:0007669"/>
    <property type="project" value="UniProtKB-EC"/>
</dbReference>
<evidence type="ECO:0000256" key="29">
    <source>
        <dbReference type="ARBA" id="ARBA00057148"/>
    </source>
</evidence>
<protein>
    <recommendedName>
        <fullName evidence="31">Mitochondrial import inner membrane translocase subunit TIM44</fullName>
        <ecNumber evidence="20">3.6.1.64</ecNumber>
    </recommendedName>
    <alternativeName>
        <fullName evidence="24">IDP phosphatase</fullName>
    </alternativeName>
    <alternativeName>
        <fullName evidence="22">Inosine diphosphate phosphatase</fullName>
    </alternativeName>
    <alternativeName>
        <fullName evidence="23">Nucleoside diphosphate-linked moiety X motif 16</fullName>
    </alternativeName>
    <alternativeName>
        <fullName evidence="21">U8 snoRNA-decapping enzyme</fullName>
    </alternativeName>
    <alternativeName>
        <fullName evidence="25">m7GpppN-mRNA hydrolase</fullName>
    </alternativeName>
</protein>
<evidence type="ECO:0000256" key="9">
    <source>
        <dbReference type="ARBA" id="ARBA00022792"/>
    </source>
</evidence>
<evidence type="ECO:0000256" key="22">
    <source>
        <dbReference type="ARBA" id="ARBA00041450"/>
    </source>
</evidence>
<keyword evidence="12" id="KW-0653">Protein transport</keyword>
<evidence type="ECO:0000256" key="23">
    <source>
        <dbReference type="ARBA" id="ARBA00041656"/>
    </source>
</evidence>
<dbReference type="GO" id="GO:0051087">
    <property type="term" value="F:protein-folding chaperone binding"/>
    <property type="evidence" value="ECO:0007669"/>
    <property type="project" value="TreeGrafter"/>
</dbReference>
<sequence length="586" mass="67164">MEKFEEISQTEALSKYKHYKHAAHAMLAADDPGTTFGCKRNAVIMMQMRFDGCIGFVGGLIDPEDDNPVDGLNRECVEEIALDLDKVKFEKENFLLCHIVHDYKLVLHFYGKKIPLKLFYEIEKRAVLEAEEWGNETLGLIRVPLSLFEQGDINKRFKAFLKHNFAGNAKRQLLTGMKMINVVPEDYRTYSNKGFIGQLVENIKNDFSKSKEMKENLKKFREEAERLEQSDALKRAREKYEAIESETSKGSEILKEKLEFLKDKAKKTIEDIERTDAVRKSFKLSKGVASTASKLGHSVAKGGEQLGQTTLFKSVSESVKVVKDELNDATLDRGRLYSVPKSLRMRSDENFNSTRKVIDVNEDATGIVMHRDSKFFQSWQNFKDNNQFVTKMFDIKTKYDESDNVFVRATRSITDKMSDLFGNVFSKTEMSEVLTEITKMDPNFDQIQFLRDCERDIIPNVLEAIVRGDLKVLEDWCHEGVFNTIAHPLKEAKKKGYTMDNKVLDIGQVDIAAGKMMEQGPVLVVTFYAQQILTVRDAKGFVVEGDADKVMRVMHVWALCRDQAILDPKAAWRVIDLSIMPQEQWL</sequence>
<evidence type="ECO:0000256" key="3">
    <source>
        <dbReference type="ARBA" id="ARBA00004604"/>
    </source>
</evidence>
<evidence type="ECO:0000256" key="8">
    <source>
        <dbReference type="ARBA" id="ARBA00022741"/>
    </source>
</evidence>
<keyword evidence="6" id="KW-0813">Transport</keyword>
<dbReference type="PROSITE" id="PS51462">
    <property type="entry name" value="NUDIX"/>
    <property type="match status" value="1"/>
</dbReference>
<dbReference type="OrthoDB" id="10265990at2759"/>
<keyword evidence="13" id="KW-0809">Transit peptide</keyword>
<dbReference type="PANTHER" id="PTHR10721:SF1">
    <property type="entry name" value="MITOCHONDRIAL IMPORT INNER MEMBRANE TRANSLOCASE SUBUNIT TIM44"/>
    <property type="match status" value="1"/>
</dbReference>
<dbReference type="SUPFAM" id="SSF55811">
    <property type="entry name" value="Nudix"/>
    <property type="match status" value="1"/>
</dbReference>
<dbReference type="Proteomes" id="UP000549394">
    <property type="component" value="Unassembled WGS sequence"/>
</dbReference>
<evidence type="ECO:0000256" key="4">
    <source>
        <dbReference type="ARBA" id="ARBA00004642"/>
    </source>
</evidence>
<dbReference type="FunFam" id="3.10.450.240:FF:000001">
    <property type="entry name" value="Mitochondrial import inner membrane translocase subunit TIM44"/>
    <property type="match status" value="1"/>
</dbReference>
<dbReference type="InterPro" id="IPR007379">
    <property type="entry name" value="Tim44-like_dom"/>
</dbReference>
<feature type="domain" description="Nudix hydrolase" evidence="33">
    <location>
        <begin position="18"/>
        <end position="166"/>
    </location>
</feature>
<dbReference type="Gene3D" id="3.90.79.10">
    <property type="entry name" value="Nucleoside Triphosphate Pyrophosphohydrolase"/>
    <property type="match status" value="1"/>
</dbReference>
<comment type="catalytic activity">
    <reaction evidence="28">
        <text>dIDP + H2O = dIMP + phosphate + H(+)</text>
        <dbReference type="Rhea" id="RHEA:35211"/>
        <dbReference type="ChEBI" id="CHEBI:15377"/>
        <dbReference type="ChEBI" id="CHEBI:15378"/>
        <dbReference type="ChEBI" id="CHEBI:43474"/>
        <dbReference type="ChEBI" id="CHEBI:61194"/>
        <dbReference type="ChEBI" id="CHEBI:62286"/>
        <dbReference type="EC" id="3.6.1.64"/>
    </reaction>
    <physiologicalReaction direction="left-to-right" evidence="28">
        <dbReference type="Rhea" id="RHEA:35212"/>
    </physiologicalReaction>
</comment>
<organism evidence="34 35">
    <name type="scientific">Dimorphilus gyrociliatus</name>
    <dbReference type="NCBI Taxonomy" id="2664684"/>
    <lineage>
        <taxon>Eukaryota</taxon>
        <taxon>Metazoa</taxon>
        <taxon>Spiralia</taxon>
        <taxon>Lophotrochozoa</taxon>
        <taxon>Annelida</taxon>
        <taxon>Polychaeta</taxon>
        <taxon>Polychaeta incertae sedis</taxon>
        <taxon>Dinophilidae</taxon>
        <taxon>Dimorphilus</taxon>
    </lineage>
</organism>
<keyword evidence="16" id="KW-0496">Mitochondrion</keyword>
<comment type="subcellular location">
    <subcellularLocation>
        <location evidence="2">Mitochondrion inner membrane</location>
        <topology evidence="2">Peripheral membrane protein</topology>
        <orientation evidence="2">Matrix side</orientation>
    </subcellularLocation>
    <subcellularLocation>
        <location evidence="3">Nucleus</location>
        <location evidence="3">Nucleolus</location>
    </subcellularLocation>
    <subcellularLocation>
        <location evidence="4">Nucleus</location>
        <location evidence="4">Nucleoplasm</location>
    </subcellularLocation>
</comment>
<keyword evidence="14" id="KW-0811">Translocation</keyword>
<comment type="function">
    <text evidence="29">Essential component of the PAM complex, a complex required for the translocation of transit peptide-containing proteins from the inner membrane into the mitochondrial matrix in an ATP-dependent manner. Recruits mitochondrial HSP70 to drive protein translocation into the matrix using ATP as an energy source.</text>
</comment>
<dbReference type="PANTHER" id="PTHR10721">
    <property type="entry name" value="MITOCHONDRIAL IMPORT INNER MEMBRANE TRANSLOCASE SUBUNIT TIM44"/>
    <property type="match status" value="1"/>
</dbReference>
<feature type="coiled-coil region" evidence="32">
    <location>
        <begin position="210"/>
        <end position="275"/>
    </location>
</feature>
<dbReference type="InterPro" id="IPR032710">
    <property type="entry name" value="NTF2-like_dom_sf"/>
</dbReference>
<dbReference type="GO" id="GO:0003723">
    <property type="term" value="F:RNA binding"/>
    <property type="evidence" value="ECO:0007669"/>
    <property type="project" value="UniProtKB-KW"/>
</dbReference>
<dbReference type="GO" id="GO:0005730">
    <property type="term" value="C:nucleolus"/>
    <property type="evidence" value="ECO:0007669"/>
    <property type="project" value="UniProtKB-SubCell"/>
</dbReference>
<evidence type="ECO:0000256" key="20">
    <source>
        <dbReference type="ARBA" id="ARBA00038899"/>
    </source>
</evidence>
<dbReference type="InterPro" id="IPR039544">
    <property type="entry name" value="Tim44-like"/>
</dbReference>
<evidence type="ECO:0000256" key="32">
    <source>
        <dbReference type="SAM" id="Coils"/>
    </source>
</evidence>
<evidence type="ECO:0000256" key="1">
    <source>
        <dbReference type="ARBA" id="ARBA00001941"/>
    </source>
</evidence>
<evidence type="ECO:0000256" key="26">
    <source>
        <dbReference type="ARBA" id="ARBA00047661"/>
    </source>
</evidence>
<dbReference type="GO" id="GO:1990003">
    <property type="term" value="F:IDP phosphatase activity"/>
    <property type="evidence" value="ECO:0007669"/>
    <property type="project" value="UniProtKB-EC"/>
</dbReference>
<keyword evidence="11" id="KW-0694">RNA-binding</keyword>
<evidence type="ECO:0000256" key="5">
    <source>
        <dbReference type="ARBA" id="ARBA00009597"/>
    </source>
</evidence>
<gene>
    <name evidence="34" type="ORF">DGYR_LOCUS6356</name>
</gene>
<dbReference type="GO" id="GO:0005654">
    <property type="term" value="C:nucleoplasm"/>
    <property type="evidence" value="ECO:0007669"/>
    <property type="project" value="UniProtKB-SubCell"/>
</dbReference>
<evidence type="ECO:0000256" key="14">
    <source>
        <dbReference type="ARBA" id="ARBA00023010"/>
    </source>
</evidence>
<dbReference type="EMBL" id="CAJFCJ010000007">
    <property type="protein sequence ID" value="CAD5117884.1"/>
    <property type="molecule type" value="Genomic_DNA"/>
</dbReference>
<name>A0A7I8VTF0_9ANNE</name>
<evidence type="ECO:0000256" key="27">
    <source>
        <dbReference type="ARBA" id="ARBA00047875"/>
    </source>
</evidence>
<evidence type="ECO:0000256" key="10">
    <source>
        <dbReference type="ARBA" id="ARBA00022840"/>
    </source>
</evidence>
<dbReference type="InterPro" id="IPR000086">
    <property type="entry name" value="NUDIX_hydrolase_dom"/>
</dbReference>
<evidence type="ECO:0000256" key="17">
    <source>
        <dbReference type="ARBA" id="ARBA00023136"/>
    </source>
</evidence>
<evidence type="ECO:0000256" key="15">
    <source>
        <dbReference type="ARBA" id="ARBA00023080"/>
    </source>
</evidence>
<proteinExistence type="inferred from homology"/>